<feature type="compositionally biased region" description="Gly residues" evidence="1">
    <location>
        <begin position="154"/>
        <end position="164"/>
    </location>
</feature>
<dbReference type="Proteomes" id="UP001291653">
    <property type="component" value="Unassembled WGS sequence"/>
</dbReference>
<keyword evidence="4" id="KW-1185">Reference proteome</keyword>
<evidence type="ECO:0000313" key="3">
    <source>
        <dbReference type="EMBL" id="GLF99608.1"/>
    </source>
</evidence>
<name>A0ABQ5PAT9_9ACTN</name>
<organism evidence="3 4">
    <name type="scientific">Streptomyces yaizuensis</name>
    <dbReference type="NCBI Taxonomy" id="2989713"/>
    <lineage>
        <taxon>Bacteria</taxon>
        <taxon>Bacillati</taxon>
        <taxon>Actinomycetota</taxon>
        <taxon>Actinomycetes</taxon>
        <taxon>Kitasatosporales</taxon>
        <taxon>Streptomycetaceae</taxon>
        <taxon>Streptomyces</taxon>
    </lineage>
</organism>
<evidence type="ECO:0000256" key="1">
    <source>
        <dbReference type="SAM" id="MobiDB-lite"/>
    </source>
</evidence>
<protein>
    <submittedName>
        <fullName evidence="3">Uncharacterized protein</fullName>
    </submittedName>
</protein>
<feature type="compositionally biased region" description="Pro residues" evidence="1">
    <location>
        <begin position="91"/>
        <end position="104"/>
    </location>
</feature>
<sequence length="164" mass="15324">MGGGLLVSGGLIVLPLLTDLDVGDKVAGIVGAVMAVVAVVAAIALAHAARTGTGTGGGARIRVGRRGTVVVGDVTGSAVGDRSQVTGSPAPATPRGPSTPPASPVPGDGADVRVAPDGTAIIGDLTGSALGDDSHVTHARSAGGDSPGRTDGTAAGGPGADGGR</sequence>
<gene>
    <name evidence="3" type="ORF">SYYSPA8_34945</name>
</gene>
<feature type="region of interest" description="Disordered" evidence="1">
    <location>
        <begin position="73"/>
        <end position="164"/>
    </location>
</feature>
<accession>A0ABQ5PAT9</accession>
<dbReference type="RefSeq" id="WP_323451544.1">
    <property type="nucleotide sequence ID" value="NZ_BSBI01000021.1"/>
</dbReference>
<feature type="transmembrane region" description="Helical" evidence="2">
    <location>
        <begin position="28"/>
        <end position="46"/>
    </location>
</feature>
<proteinExistence type="predicted"/>
<comment type="caution">
    <text evidence="3">The sequence shown here is derived from an EMBL/GenBank/DDBJ whole genome shotgun (WGS) entry which is preliminary data.</text>
</comment>
<keyword evidence="2" id="KW-1133">Transmembrane helix</keyword>
<keyword evidence="2" id="KW-0472">Membrane</keyword>
<evidence type="ECO:0000256" key="2">
    <source>
        <dbReference type="SAM" id="Phobius"/>
    </source>
</evidence>
<reference evidence="3 4" key="1">
    <citation type="submission" date="2022-10" db="EMBL/GenBank/DDBJ databases">
        <title>Draft genome sequence of Streptomyces sp. YSPA8.</title>
        <authorList>
            <person name="Moriuchi R."/>
            <person name="Dohra H."/>
            <person name="Yamamura H."/>
            <person name="Kodani S."/>
        </authorList>
    </citation>
    <scope>NUCLEOTIDE SEQUENCE [LARGE SCALE GENOMIC DNA]</scope>
    <source>
        <strain evidence="3 4">YSPA8</strain>
    </source>
</reference>
<evidence type="ECO:0000313" key="4">
    <source>
        <dbReference type="Proteomes" id="UP001291653"/>
    </source>
</evidence>
<dbReference type="EMBL" id="BSBI01000021">
    <property type="protein sequence ID" value="GLF99608.1"/>
    <property type="molecule type" value="Genomic_DNA"/>
</dbReference>
<keyword evidence="2" id="KW-0812">Transmembrane</keyword>